<name>A0A1S9REM0_PENBI</name>
<proteinExistence type="predicted"/>
<dbReference type="InterPro" id="IPR019448">
    <property type="entry name" value="NT-C2"/>
</dbReference>
<evidence type="ECO:0000256" key="1">
    <source>
        <dbReference type="SAM" id="MobiDB-lite"/>
    </source>
</evidence>
<gene>
    <name evidence="3" type="ORF">PEBR_33168</name>
</gene>
<comment type="caution">
    <text evidence="3">The sequence shown here is derived from an EMBL/GenBank/DDBJ whole genome shotgun (WGS) entry which is preliminary data.</text>
</comment>
<feature type="domain" description="C2 NT-type" evidence="2">
    <location>
        <begin position="49"/>
        <end position="193"/>
    </location>
</feature>
<dbReference type="EMBL" id="LJBN01000191">
    <property type="protein sequence ID" value="OOQ83801.1"/>
    <property type="molecule type" value="Genomic_DNA"/>
</dbReference>
<dbReference type="AlphaFoldDB" id="A0A1S9REM0"/>
<reference evidence="4" key="1">
    <citation type="submission" date="2015-09" db="EMBL/GenBank/DDBJ databases">
        <authorList>
            <person name="Fill T.P."/>
            <person name="Baretta J.F."/>
            <person name="de Almeida L.G."/>
            <person name="Rocha M."/>
            <person name="de Souza D.H."/>
            <person name="Malavazi I."/>
            <person name="Cerdeira L.T."/>
            <person name="Hong H."/>
            <person name="Samborskyy M."/>
            <person name="de Vasconcelos A.T."/>
            <person name="Leadlay P."/>
            <person name="Rodrigues-Filho E."/>
        </authorList>
    </citation>
    <scope>NUCLEOTIDE SEQUENCE [LARGE SCALE GENOMIC DNA]</scope>
    <source>
        <strain evidence="4">LaBioMMi 136</strain>
    </source>
</reference>
<evidence type="ECO:0000313" key="4">
    <source>
        <dbReference type="Proteomes" id="UP000190744"/>
    </source>
</evidence>
<dbReference type="PROSITE" id="PS51840">
    <property type="entry name" value="C2_NT"/>
    <property type="match status" value="1"/>
</dbReference>
<feature type="region of interest" description="Disordered" evidence="1">
    <location>
        <begin position="304"/>
        <end position="366"/>
    </location>
</feature>
<dbReference type="Proteomes" id="UP000190744">
    <property type="component" value="Unassembled WGS sequence"/>
</dbReference>
<accession>A0A1S9REM0</accession>
<dbReference type="Pfam" id="PF10358">
    <property type="entry name" value="NT-C2"/>
    <property type="match status" value="1"/>
</dbReference>
<sequence length="395" mass="44520">MCGEPSPDNAMDTTIHVCRRLSTKNQETSLRQDTDRAASFHPYGELLAYNSNHHAGIRFELVLRINDINNVPLGNGTVWVRWRLPSSSTSENQGHTEKAPLSDHRAYWNYEKALHVRLTIDRNSMLQECDINFEIIQEFNASPANEKNVLGKIKLNLAEYVDKVDEDEGVVRRYLMSDCKVNSTVKIGIAMRQIEGDRNFTTPPLQSATVFGGIARVVHAAEPGDSEELGHLPSIHMKSREMADMQDMYRRTLAASWTSRACDLPADKLIEELFAGSSCWNNETHNNHYDAYPDRHNDHLTAEAASQKIQSGKRLSPSFERRSKSASSNHSHGSGKIPDSHSTLGHPQKGGSLEQQLYDGAKGRGWKNRQAGHELCEFDVREDLRSWEITAKDEQ</sequence>
<feature type="compositionally biased region" description="Low complexity" evidence="1">
    <location>
        <begin position="325"/>
        <end position="336"/>
    </location>
</feature>
<dbReference type="PANTHER" id="PTHR21456:SF1">
    <property type="entry name" value="C2 NT-TYPE DOMAIN-CONTAINING PROTEIN"/>
    <property type="match status" value="1"/>
</dbReference>
<evidence type="ECO:0000313" key="3">
    <source>
        <dbReference type="EMBL" id="OOQ83801.1"/>
    </source>
</evidence>
<organism evidence="3 4">
    <name type="scientific">Penicillium brasilianum</name>
    <dbReference type="NCBI Taxonomy" id="104259"/>
    <lineage>
        <taxon>Eukaryota</taxon>
        <taxon>Fungi</taxon>
        <taxon>Dikarya</taxon>
        <taxon>Ascomycota</taxon>
        <taxon>Pezizomycotina</taxon>
        <taxon>Eurotiomycetes</taxon>
        <taxon>Eurotiomycetidae</taxon>
        <taxon>Eurotiales</taxon>
        <taxon>Aspergillaceae</taxon>
        <taxon>Penicillium</taxon>
    </lineage>
</organism>
<dbReference type="PANTHER" id="PTHR21456">
    <property type="entry name" value="FAMILY WITH SEQUENCE SIMILARITY 102"/>
    <property type="match status" value="1"/>
</dbReference>
<evidence type="ECO:0000259" key="2">
    <source>
        <dbReference type="PROSITE" id="PS51840"/>
    </source>
</evidence>
<dbReference type="InterPro" id="IPR039931">
    <property type="entry name" value="EEIG1/2-like"/>
</dbReference>
<protein>
    <recommendedName>
        <fullName evidence="2">C2 NT-type domain-containing protein</fullName>
    </recommendedName>
</protein>